<accession>A0ABN3PNR3</accession>
<keyword evidence="2" id="KW-1185">Reference proteome</keyword>
<name>A0ABN3PNR3_9ACTN</name>
<proteinExistence type="predicted"/>
<gene>
    <name evidence="1" type="ORF">GCM10010411_27930</name>
</gene>
<sequence length="82" mass="8736">MRKTDIPLDVDAAVFDGRLERLHHSHVITTTLPHGGVGLLARLAKRAGLRFDFGGSDKPDDLAALTRALTGRGLGSTRGSCE</sequence>
<protein>
    <submittedName>
        <fullName evidence="1">Uncharacterized protein</fullName>
    </submittedName>
</protein>
<comment type="caution">
    <text evidence="1">The sequence shown here is derived from an EMBL/GenBank/DDBJ whole genome shotgun (WGS) entry which is preliminary data.</text>
</comment>
<dbReference type="RefSeq" id="WP_344541033.1">
    <property type="nucleotide sequence ID" value="NZ_BAAATD010000003.1"/>
</dbReference>
<evidence type="ECO:0000313" key="2">
    <source>
        <dbReference type="Proteomes" id="UP001501509"/>
    </source>
</evidence>
<organism evidence="1 2">
    <name type="scientific">Actinomadura fulvescens</name>
    <dbReference type="NCBI Taxonomy" id="46160"/>
    <lineage>
        <taxon>Bacteria</taxon>
        <taxon>Bacillati</taxon>
        <taxon>Actinomycetota</taxon>
        <taxon>Actinomycetes</taxon>
        <taxon>Streptosporangiales</taxon>
        <taxon>Thermomonosporaceae</taxon>
        <taxon>Actinomadura</taxon>
    </lineage>
</organism>
<evidence type="ECO:0000313" key="1">
    <source>
        <dbReference type="EMBL" id="GAA2593228.1"/>
    </source>
</evidence>
<dbReference type="Proteomes" id="UP001501509">
    <property type="component" value="Unassembled WGS sequence"/>
</dbReference>
<dbReference type="EMBL" id="BAAATD010000003">
    <property type="protein sequence ID" value="GAA2593228.1"/>
    <property type="molecule type" value="Genomic_DNA"/>
</dbReference>
<reference evidence="1 2" key="1">
    <citation type="journal article" date="2019" name="Int. J. Syst. Evol. Microbiol.">
        <title>The Global Catalogue of Microorganisms (GCM) 10K type strain sequencing project: providing services to taxonomists for standard genome sequencing and annotation.</title>
        <authorList>
            <consortium name="The Broad Institute Genomics Platform"/>
            <consortium name="The Broad Institute Genome Sequencing Center for Infectious Disease"/>
            <person name="Wu L."/>
            <person name="Ma J."/>
        </authorList>
    </citation>
    <scope>NUCLEOTIDE SEQUENCE [LARGE SCALE GENOMIC DNA]</scope>
    <source>
        <strain evidence="1 2">JCM 6833</strain>
    </source>
</reference>